<evidence type="ECO:0000256" key="5">
    <source>
        <dbReference type="ARBA" id="ARBA00034848"/>
    </source>
</evidence>
<accession>A0A1X7UJD8</accession>
<dbReference type="OMA" id="CFLNRVC"/>
<evidence type="ECO:0000313" key="10">
    <source>
        <dbReference type="Proteomes" id="UP000007879"/>
    </source>
</evidence>
<organism evidence="9">
    <name type="scientific">Amphimedon queenslandica</name>
    <name type="common">Sponge</name>
    <dbReference type="NCBI Taxonomy" id="400682"/>
    <lineage>
        <taxon>Eukaryota</taxon>
        <taxon>Metazoa</taxon>
        <taxon>Porifera</taxon>
        <taxon>Demospongiae</taxon>
        <taxon>Heteroscleromorpha</taxon>
        <taxon>Haplosclerida</taxon>
        <taxon>Niphatidae</taxon>
        <taxon>Amphimedon</taxon>
    </lineage>
</organism>
<evidence type="ECO:0000256" key="3">
    <source>
        <dbReference type="ARBA" id="ARBA00022801"/>
    </source>
</evidence>
<dbReference type="GO" id="GO:0004177">
    <property type="term" value="F:aminopeptidase activity"/>
    <property type="evidence" value="ECO:0007669"/>
    <property type="project" value="UniProtKB-KW"/>
</dbReference>
<sequence length="305" mass="34604">MAAPVPPPPPPCPPSLPSLSPQEDDPIIIDPPNIQSELYNIIERDHAVSLDTNSSEIITVSILHQSLRPALQRNRPMCGLVALCMADQIIHNDTICKDPMEVLEMSREAGFSRQGEILSSDHLLQLAKGVLNCTGSIVNVEEIRSVDIIRWLLARQALLIPYDCDKDHTPFQCYGHAAHWCVIIGANFTVSREIYKSFNLTSSFPLPPDHYYLDMVDESVRKFLRDERVKQDILQREDQFHVFARQGKSRHLCMWKLSRLLQSCSNLYELGPHRDPKDYVLPAGNLKECLKSQTVLLHSKLCPSY</sequence>
<evidence type="ECO:0000256" key="1">
    <source>
        <dbReference type="ARBA" id="ARBA00022438"/>
    </source>
</evidence>
<dbReference type="EnsemblMetazoa" id="Aqu2.1.27862_001">
    <property type="protein sequence ID" value="Aqu2.1.27862_001"/>
    <property type="gene ID" value="Aqu2.1.27862"/>
</dbReference>
<reference evidence="10" key="1">
    <citation type="journal article" date="2010" name="Nature">
        <title>The Amphimedon queenslandica genome and the evolution of animal complexity.</title>
        <authorList>
            <person name="Srivastava M."/>
            <person name="Simakov O."/>
            <person name="Chapman J."/>
            <person name="Fahey B."/>
            <person name="Gauthier M.E."/>
            <person name="Mitros T."/>
            <person name="Richards G.S."/>
            <person name="Conaco C."/>
            <person name="Dacre M."/>
            <person name="Hellsten U."/>
            <person name="Larroux C."/>
            <person name="Putnam N.H."/>
            <person name="Stanke M."/>
            <person name="Adamska M."/>
            <person name="Darling A."/>
            <person name="Degnan S.M."/>
            <person name="Oakley T.H."/>
            <person name="Plachetzki D.C."/>
            <person name="Zhai Y."/>
            <person name="Adamski M."/>
            <person name="Calcino A."/>
            <person name="Cummins S.F."/>
            <person name="Goodstein D.M."/>
            <person name="Harris C."/>
            <person name="Jackson D.J."/>
            <person name="Leys S.P."/>
            <person name="Shu S."/>
            <person name="Woodcroft B.J."/>
            <person name="Vervoort M."/>
            <person name="Kosik K.S."/>
            <person name="Manning G."/>
            <person name="Degnan B.M."/>
            <person name="Rokhsar D.S."/>
        </authorList>
    </citation>
    <scope>NUCLEOTIDE SEQUENCE [LARGE SCALE GENOMIC DNA]</scope>
</reference>
<feature type="compositionally biased region" description="Pro residues" evidence="8">
    <location>
        <begin position="1"/>
        <end position="16"/>
    </location>
</feature>
<dbReference type="InterPro" id="IPR040043">
    <property type="entry name" value="ACTMAP"/>
</dbReference>
<proteinExistence type="inferred from homology"/>
<dbReference type="EnsemblMetazoa" id="XM_011406570.2">
    <property type="protein sequence ID" value="XP_011404872.1"/>
    <property type="gene ID" value="LOC105313277"/>
</dbReference>
<evidence type="ECO:0000256" key="6">
    <source>
        <dbReference type="ARBA" id="ARBA00034908"/>
    </source>
</evidence>
<dbReference type="Pfam" id="PF21646">
    <property type="entry name" value="ACTMAP-like_C"/>
    <property type="match status" value="1"/>
</dbReference>
<keyword evidence="3" id="KW-0378">Hydrolase</keyword>
<evidence type="ECO:0000313" key="9">
    <source>
        <dbReference type="EnsemblMetazoa" id="Aqu2.1.27862_001"/>
    </source>
</evidence>
<keyword evidence="2" id="KW-0645">Protease</keyword>
<reference evidence="9" key="2">
    <citation type="submission" date="2017-05" db="UniProtKB">
        <authorList>
            <consortium name="EnsemblMetazoa"/>
        </authorList>
    </citation>
    <scope>IDENTIFICATION</scope>
</reference>
<dbReference type="OrthoDB" id="198816at2759"/>
<keyword evidence="1" id="KW-0031">Aminopeptidase</keyword>
<dbReference type="PANTHER" id="PTHR28631">
    <property type="entry name" value="UPF0692 PROTEIN C19ORF54"/>
    <property type="match status" value="1"/>
</dbReference>
<evidence type="ECO:0000256" key="2">
    <source>
        <dbReference type="ARBA" id="ARBA00022670"/>
    </source>
</evidence>
<dbReference type="InParanoid" id="A0A1X7UJD8"/>
<feature type="region of interest" description="Disordered" evidence="8">
    <location>
        <begin position="1"/>
        <end position="26"/>
    </location>
</feature>
<evidence type="ECO:0000256" key="8">
    <source>
        <dbReference type="SAM" id="MobiDB-lite"/>
    </source>
</evidence>
<dbReference type="GO" id="GO:0006508">
    <property type="term" value="P:proteolysis"/>
    <property type="evidence" value="ECO:0007669"/>
    <property type="project" value="UniProtKB-KW"/>
</dbReference>
<gene>
    <name evidence="9" type="primary">105313277</name>
</gene>
<dbReference type="STRING" id="400682.A0A1X7UJD8"/>
<dbReference type="KEGG" id="aqu:105313277"/>
<dbReference type="Proteomes" id="UP000007879">
    <property type="component" value="Unassembled WGS sequence"/>
</dbReference>
<protein>
    <recommendedName>
        <fullName evidence="5">Actin maturation protease</fullName>
    </recommendedName>
    <alternativeName>
        <fullName evidence="6">Actin aminopeptidase ACTMAP</fullName>
    </alternativeName>
</protein>
<name>A0A1X7UJD8_AMPQE</name>
<dbReference type="PANTHER" id="PTHR28631:SF1">
    <property type="entry name" value="ACTIN MATURATION PROTEASE"/>
    <property type="match status" value="1"/>
</dbReference>
<evidence type="ECO:0000256" key="4">
    <source>
        <dbReference type="ARBA" id="ARBA00034725"/>
    </source>
</evidence>
<comment type="catalytic activity">
    <reaction evidence="7">
        <text>N-terminal N(alpha)-acetyl-L-cysteinyl-L-aspartyl-[protein] + H2O = N-terminal L-aspartyl-[protein] + N-acetyl-L-cysteine</text>
        <dbReference type="Rhea" id="RHEA:74579"/>
        <dbReference type="Rhea" id="RHEA-COMP:12669"/>
        <dbReference type="Rhea" id="RHEA-COMP:18395"/>
        <dbReference type="ChEBI" id="CHEBI:15377"/>
        <dbReference type="ChEBI" id="CHEBI:64720"/>
        <dbReference type="ChEBI" id="CHEBI:78236"/>
        <dbReference type="ChEBI" id="CHEBI:193599"/>
    </reaction>
    <physiologicalReaction direction="left-to-right" evidence="7">
        <dbReference type="Rhea" id="RHEA:74580"/>
    </physiologicalReaction>
</comment>
<keyword evidence="10" id="KW-1185">Reference proteome</keyword>
<dbReference type="eggNOG" id="ENOG502QQQD">
    <property type="taxonomic scope" value="Eukaryota"/>
</dbReference>
<evidence type="ECO:0000256" key="7">
    <source>
        <dbReference type="ARBA" id="ARBA00049041"/>
    </source>
</evidence>
<comment type="similarity">
    <text evidence="4">Belongs to the ACTMAP family.</text>
</comment>
<dbReference type="AlphaFoldDB" id="A0A1X7UJD8"/>